<keyword evidence="5" id="KW-1185">Reference proteome</keyword>
<evidence type="ECO:0000256" key="2">
    <source>
        <dbReference type="ARBA" id="ARBA00022448"/>
    </source>
</evidence>
<organism evidence="4 5">
    <name type="scientific">Pseudomonas extremaustralis</name>
    <dbReference type="NCBI Taxonomy" id="359110"/>
    <lineage>
        <taxon>Bacteria</taxon>
        <taxon>Pseudomonadati</taxon>
        <taxon>Pseudomonadota</taxon>
        <taxon>Gammaproteobacteria</taxon>
        <taxon>Pseudomonadales</taxon>
        <taxon>Pseudomonadaceae</taxon>
        <taxon>Pseudomonas</taxon>
    </lineage>
</organism>
<comment type="similarity">
    <text evidence="1">Belongs to the outer membrane porin (Opr) (TC 1.B.25) family.</text>
</comment>
<evidence type="ECO:0000256" key="3">
    <source>
        <dbReference type="ARBA" id="ARBA00022729"/>
    </source>
</evidence>
<evidence type="ECO:0000313" key="5">
    <source>
        <dbReference type="Proteomes" id="UP000182858"/>
    </source>
</evidence>
<dbReference type="SUPFAM" id="SSF56935">
    <property type="entry name" value="Porins"/>
    <property type="match status" value="1"/>
</dbReference>
<dbReference type="Pfam" id="PF03573">
    <property type="entry name" value="OprD"/>
    <property type="match status" value="1"/>
</dbReference>
<sequence>MPLNNLDDNNKKVTSMSTLKRVHTTLALGTLCSISPALLAQGFIEDSKATLTSRNYYFDRDYKGDSAQSATREWAQGFILRFTSGYTPGTVGFGLDAQGLLGLKLDSSPDRTGTGLLPYDPVTREPNDSYSKLGLTAKVKVSNTELQGGTLAPYLPILFASPTRLLPQTFRGVQLKSQDIDNLTLNAGRLDRMNQRDSTNYQKITLASPNRRFNGAAESDSFSFAGGDYKWSDALTLKYYHAELADIYRQDFLGFVDNRPLGPGRVKTDVRYHISGEDGPAKAGKVDNRTFGVMSTYNLGAHSLGLGYMQLNGDTAMPYIAGSEPMVVSEGALSSEFLNPKERTWQVRYDYDFAALAVPGLKGMLRYLDASHIELPTALGGKDRSESEKDIELSYVVQSGTFKNVAFRLRHAWYRNDFAPVASFRDDNELRVNIDYTLALW</sequence>
<reference evidence="4 5" key="1">
    <citation type="submission" date="2016-10" db="EMBL/GenBank/DDBJ databases">
        <authorList>
            <person name="Varghese N."/>
            <person name="Submissions S."/>
        </authorList>
    </citation>
    <scope>NUCLEOTIDE SEQUENCE [LARGE SCALE GENOMIC DNA]</scope>
    <source>
        <strain evidence="4 5">DSM 17835</strain>
    </source>
</reference>
<protein>
    <submittedName>
        <fullName evidence="4">Outer membrane porin, OprD family</fullName>
    </submittedName>
</protein>
<dbReference type="EMBL" id="LT629689">
    <property type="protein sequence ID" value="SDF22848.1"/>
    <property type="molecule type" value="Genomic_DNA"/>
</dbReference>
<evidence type="ECO:0000256" key="1">
    <source>
        <dbReference type="ARBA" id="ARBA00009075"/>
    </source>
</evidence>
<dbReference type="PANTHER" id="PTHR34596:SF2">
    <property type="entry name" value="CHITOPORIN"/>
    <property type="match status" value="1"/>
</dbReference>
<dbReference type="Proteomes" id="UP000182858">
    <property type="component" value="Chromosome I"/>
</dbReference>
<accession>A0ABY0NBA2</accession>
<gene>
    <name evidence="4" type="ORF">SAMN05216591_2317</name>
</gene>
<evidence type="ECO:0000313" key="4">
    <source>
        <dbReference type="EMBL" id="SDF22848.1"/>
    </source>
</evidence>
<keyword evidence="3" id="KW-0732">Signal</keyword>
<name>A0ABY0NBA2_9PSED</name>
<proteinExistence type="inferred from homology"/>
<dbReference type="Gene3D" id="2.40.160.10">
    <property type="entry name" value="Porin"/>
    <property type="match status" value="1"/>
</dbReference>
<dbReference type="PANTHER" id="PTHR34596">
    <property type="entry name" value="CHITOPORIN"/>
    <property type="match status" value="1"/>
</dbReference>
<dbReference type="InterPro" id="IPR023614">
    <property type="entry name" value="Porin_dom_sf"/>
</dbReference>
<dbReference type="InterPro" id="IPR005318">
    <property type="entry name" value="OM_porin_bac"/>
</dbReference>
<keyword evidence="2" id="KW-0813">Transport</keyword>